<gene>
    <name evidence="2" type="ORF">THII_1892</name>
</gene>
<dbReference type="KEGG" id="tig:THII_1892"/>
<dbReference type="Proteomes" id="UP000031623">
    <property type="component" value="Chromosome"/>
</dbReference>
<accession>A0A090AGA8</accession>
<name>A0A090AGA8_9GAMM</name>
<organism evidence="2 3">
    <name type="scientific">Thioploca ingrica</name>
    <dbReference type="NCBI Taxonomy" id="40754"/>
    <lineage>
        <taxon>Bacteria</taxon>
        <taxon>Pseudomonadati</taxon>
        <taxon>Pseudomonadota</taxon>
        <taxon>Gammaproteobacteria</taxon>
        <taxon>Thiotrichales</taxon>
        <taxon>Thiotrichaceae</taxon>
        <taxon>Thioploca</taxon>
    </lineage>
</organism>
<keyword evidence="3" id="KW-1185">Reference proteome</keyword>
<feature type="transmembrane region" description="Helical" evidence="1">
    <location>
        <begin position="114"/>
        <end position="134"/>
    </location>
</feature>
<dbReference type="STRING" id="40754.THII_1892"/>
<protein>
    <submittedName>
        <fullName evidence="2">Uncharacterized protein</fullName>
    </submittedName>
</protein>
<keyword evidence="1" id="KW-0472">Membrane</keyword>
<keyword evidence="1" id="KW-0812">Transmembrane</keyword>
<dbReference type="EMBL" id="AP014633">
    <property type="protein sequence ID" value="BAP56189.1"/>
    <property type="molecule type" value="Genomic_DNA"/>
</dbReference>
<sequence>MNQANPVADTAMTMTRFSQLVAAYGGHTNHWPLEEQVAAAQLLETSAEARHLRQAAVSLDDLLDQVATVPPSLKLRNRILAAIQPPEQPLLDIGQWLSQLLLGTTSHEHIWRPAVILLIPLLLGIVMGLSLASFNDTGEVEEEFNLLGLGTLEQQL</sequence>
<keyword evidence="1" id="KW-1133">Transmembrane helix</keyword>
<reference evidence="2 3" key="1">
    <citation type="journal article" date="2014" name="ISME J.">
        <title>Ecophysiology of Thioploca ingrica as revealed by the complete genome sequence supplemented with proteomic evidence.</title>
        <authorList>
            <person name="Kojima H."/>
            <person name="Ogura Y."/>
            <person name="Yamamoto N."/>
            <person name="Togashi T."/>
            <person name="Mori H."/>
            <person name="Watanabe T."/>
            <person name="Nemoto F."/>
            <person name="Kurokawa K."/>
            <person name="Hayashi T."/>
            <person name="Fukui M."/>
        </authorList>
    </citation>
    <scope>NUCLEOTIDE SEQUENCE [LARGE SCALE GENOMIC DNA]</scope>
</reference>
<evidence type="ECO:0000256" key="1">
    <source>
        <dbReference type="SAM" id="Phobius"/>
    </source>
</evidence>
<dbReference type="HOGENOM" id="CLU_1685768_0_0_6"/>
<proteinExistence type="predicted"/>
<evidence type="ECO:0000313" key="3">
    <source>
        <dbReference type="Proteomes" id="UP000031623"/>
    </source>
</evidence>
<dbReference type="AlphaFoldDB" id="A0A090AGA8"/>
<evidence type="ECO:0000313" key="2">
    <source>
        <dbReference type="EMBL" id="BAP56189.1"/>
    </source>
</evidence>
<dbReference type="OrthoDB" id="7018445at2"/>